<dbReference type="RefSeq" id="WP_140459320.1">
    <property type="nucleotide sequence ID" value="NZ_BAABFI010000001.1"/>
</dbReference>
<dbReference type="AlphaFoldDB" id="A0A7Y9FGB9"/>
<organism evidence="1 2">
    <name type="scientific">Cellulomonas oligotrophica</name>
    <dbReference type="NCBI Taxonomy" id="931536"/>
    <lineage>
        <taxon>Bacteria</taxon>
        <taxon>Bacillati</taxon>
        <taxon>Actinomycetota</taxon>
        <taxon>Actinomycetes</taxon>
        <taxon>Micrococcales</taxon>
        <taxon>Cellulomonadaceae</taxon>
        <taxon>Cellulomonas</taxon>
    </lineage>
</organism>
<comment type="caution">
    <text evidence="1">The sequence shown here is derived from an EMBL/GenBank/DDBJ whole genome shotgun (WGS) entry which is preliminary data.</text>
</comment>
<gene>
    <name evidence="1" type="ORF">BKA21_002364</name>
</gene>
<accession>A0A7Y9FGB9</accession>
<dbReference type="Proteomes" id="UP000577956">
    <property type="component" value="Unassembled WGS sequence"/>
</dbReference>
<proteinExistence type="predicted"/>
<sequence>MAVVLLGAGPATAGPPRAAGPDVVCSAGAPPPPVVAGDLLLGAGCEAVGTRVDGDVRVAPGVGWAALQDVAVGGSVHLGRTTDVSVVGAQVGADVTLDAPGNAYLERVTLDGELRGTVGRALWVVRSVVHGPVRLDAPTRAPSADLWLRGSWFGGWVSLVGGQPRLLGSTLAQGTTLTRPLLVEVCGTRTGASVLVQRAQGPVRLGGPVHLGRCVPGPARTPATVGGSVRLLENAAPVTVAELVVAGDLVCEGSAPPPTVVRTVVRGARSGQCA</sequence>
<evidence type="ECO:0000313" key="1">
    <source>
        <dbReference type="EMBL" id="NYD86815.1"/>
    </source>
</evidence>
<name>A0A7Y9FGB9_9CELL</name>
<dbReference type="EMBL" id="JACCBK010000001">
    <property type="protein sequence ID" value="NYD86815.1"/>
    <property type="molecule type" value="Genomic_DNA"/>
</dbReference>
<protein>
    <submittedName>
        <fullName evidence="1">Uncharacterized protein</fullName>
    </submittedName>
</protein>
<reference evidence="1 2" key="1">
    <citation type="submission" date="2020-07" db="EMBL/GenBank/DDBJ databases">
        <title>Sequencing the genomes of 1000 actinobacteria strains.</title>
        <authorList>
            <person name="Klenk H.-P."/>
        </authorList>
    </citation>
    <scope>NUCLEOTIDE SEQUENCE [LARGE SCALE GENOMIC DNA]</scope>
    <source>
        <strain evidence="1 2">DSM 24482</strain>
    </source>
</reference>
<evidence type="ECO:0000313" key="2">
    <source>
        <dbReference type="Proteomes" id="UP000577956"/>
    </source>
</evidence>